<dbReference type="PANTHER" id="PTHR46268:SF6">
    <property type="entry name" value="UNIVERSAL STRESS PROTEIN UP12"/>
    <property type="match status" value="1"/>
</dbReference>
<dbReference type="InterPro" id="IPR006015">
    <property type="entry name" value="Universal_stress_UspA"/>
</dbReference>
<comment type="similarity">
    <text evidence="1">Belongs to the universal stress protein A family.</text>
</comment>
<dbReference type="OrthoDB" id="9792500at2"/>
<dbReference type="PANTHER" id="PTHR46268">
    <property type="entry name" value="STRESS RESPONSE PROTEIN NHAX"/>
    <property type="match status" value="1"/>
</dbReference>
<dbReference type="PRINTS" id="PR01438">
    <property type="entry name" value="UNVRSLSTRESS"/>
</dbReference>
<sequence>MYRRILVPVDGSEPSNAAIRHAVGLAGTQGAQVQFVYVVDTVTFARQMRTARMNVEPMYEAARQHGREILAAAEGSAREAGVSTESKLIELRRESDRVADGIVAQAEAWPADLVVIGSHGRRGLDRFVLGSVAESVMRRAATPVLLLRAG</sequence>
<evidence type="ECO:0000259" key="2">
    <source>
        <dbReference type="Pfam" id="PF00582"/>
    </source>
</evidence>
<dbReference type="Gene3D" id="3.40.50.620">
    <property type="entry name" value="HUPs"/>
    <property type="match status" value="1"/>
</dbReference>
<accession>A0A1B4V272</accession>
<feature type="domain" description="UspA" evidence="2">
    <location>
        <begin position="1"/>
        <end position="148"/>
    </location>
</feature>
<dbReference type="InterPro" id="IPR014729">
    <property type="entry name" value="Rossmann-like_a/b/a_fold"/>
</dbReference>
<dbReference type="SUPFAM" id="SSF52402">
    <property type="entry name" value="Adenine nucleotide alpha hydrolases-like"/>
    <property type="match status" value="1"/>
</dbReference>
<dbReference type="InterPro" id="IPR006016">
    <property type="entry name" value="UspA"/>
</dbReference>
<dbReference type="Proteomes" id="UP000218899">
    <property type="component" value="Chromosome"/>
</dbReference>
<dbReference type="Pfam" id="PF00582">
    <property type="entry name" value="Usp"/>
    <property type="match status" value="1"/>
</dbReference>
<proteinExistence type="inferred from homology"/>
<reference evidence="3 4" key="1">
    <citation type="submission" date="2015-08" db="EMBL/GenBank/DDBJ databases">
        <title>Complete genome sequence of Sulfurifustis variabilis.</title>
        <authorList>
            <person name="Miura A."/>
            <person name="Kojima H."/>
            <person name="Fukui M."/>
        </authorList>
    </citation>
    <scope>NUCLEOTIDE SEQUENCE [LARGE SCALE GENOMIC DNA]</scope>
    <source>
        <strain evidence="4">skN76</strain>
    </source>
</reference>
<protein>
    <submittedName>
        <fullName evidence="3">Universal stress protein UspA</fullName>
    </submittedName>
</protein>
<evidence type="ECO:0000313" key="3">
    <source>
        <dbReference type="EMBL" id="BAU47616.1"/>
    </source>
</evidence>
<organism evidence="3 4">
    <name type="scientific">Sulfurifustis variabilis</name>
    <dbReference type="NCBI Taxonomy" id="1675686"/>
    <lineage>
        <taxon>Bacteria</taxon>
        <taxon>Pseudomonadati</taxon>
        <taxon>Pseudomonadota</taxon>
        <taxon>Gammaproteobacteria</taxon>
        <taxon>Acidiferrobacterales</taxon>
        <taxon>Acidiferrobacteraceae</taxon>
        <taxon>Sulfurifustis</taxon>
    </lineage>
</organism>
<dbReference type="CDD" id="cd00293">
    <property type="entry name" value="USP-like"/>
    <property type="match status" value="1"/>
</dbReference>
<keyword evidence="4" id="KW-1185">Reference proteome</keyword>
<name>A0A1B4V272_9GAMM</name>
<gene>
    <name evidence="3" type="ORF">SVA_1037</name>
</gene>
<evidence type="ECO:0000313" key="4">
    <source>
        <dbReference type="Proteomes" id="UP000218899"/>
    </source>
</evidence>
<dbReference type="EMBL" id="AP014936">
    <property type="protein sequence ID" value="BAU47616.1"/>
    <property type="molecule type" value="Genomic_DNA"/>
</dbReference>
<dbReference type="RefSeq" id="WP_096459718.1">
    <property type="nucleotide sequence ID" value="NZ_AP014936.1"/>
</dbReference>
<dbReference type="KEGG" id="sva:SVA_1037"/>
<evidence type="ECO:0000256" key="1">
    <source>
        <dbReference type="ARBA" id="ARBA00008791"/>
    </source>
</evidence>
<dbReference type="AlphaFoldDB" id="A0A1B4V272"/>